<evidence type="ECO:0000313" key="14">
    <source>
        <dbReference type="EMBL" id="MBZ3873986.1"/>
    </source>
</evidence>
<evidence type="ECO:0000256" key="2">
    <source>
        <dbReference type="ARBA" id="ARBA00004496"/>
    </source>
</evidence>
<dbReference type="GO" id="GO:0005737">
    <property type="term" value="C:cytoplasm"/>
    <property type="evidence" value="ECO:0007669"/>
    <property type="project" value="UniProtKB-SubCell"/>
</dbReference>
<gene>
    <name evidence="14" type="ORF">SUZIE_125680</name>
</gene>
<keyword evidence="5" id="KW-1003">Cell membrane</keyword>
<sequence length="207" mass="22083">MNPEEQAQLAASQPGPQVLSADQGSYFVRLGDLAPGFRQRAFEHALSHLQHSQFQARDALAQLQDSFQVIEKAMQARQEKLCLDQGSSARAEDVGPQEAQDAAALSRVCTLLRQLHTASSGLASSLQGLPAGLQQQVGRVRHSLCELYGIVSSAGSVGELPAERLAQSRAGMSQAWRGLDQLLDGLQHSPPLGWLVGPFTLAPGGQP</sequence>
<reference evidence="14" key="1">
    <citation type="submission" date="2020-03" db="EMBL/GenBank/DDBJ databases">
        <title>Studies in the Genomics of Life Span.</title>
        <authorList>
            <person name="Glass D."/>
        </authorList>
    </citation>
    <scope>NUCLEOTIDE SEQUENCE</scope>
    <source>
        <strain evidence="14">SUZIE</strain>
        <tissue evidence="14">Muscle</tissue>
    </source>
</reference>
<dbReference type="FunFam" id="1.20.120.340:FF:000007">
    <property type="entry name" value="Perilipin 4"/>
    <property type="match status" value="1"/>
</dbReference>
<evidence type="ECO:0000256" key="10">
    <source>
        <dbReference type="ARBA" id="ARBA00023136"/>
    </source>
</evidence>
<name>A0AA41MLE1_SCICA</name>
<keyword evidence="15" id="KW-1185">Reference proteome</keyword>
<dbReference type="SUPFAM" id="SSF109775">
    <property type="entry name" value="Mannose-6-phosphate receptor binding protein 1 (Tip47), C-terminal domain"/>
    <property type="match status" value="1"/>
</dbReference>
<evidence type="ECO:0000256" key="1">
    <source>
        <dbReference type="ARBA" id="ARBA00004236"/>
    </source>
</evidence>
<proteinExistence type="inferred from homology"/>
<protein>
    <recommendedName>
        <fullName evidence="12">Perilipin-4</fullName>
    </recommendedName>
    <alternativeName>
        <fullName evidence="13">Adipocyte protein S3-12</fullName>
    </alternativeName>
</protein>
<dbReference type="GO" id="GO:0005811">
    <property type="term" value="C:lipid droplet"/>
    <property type="evidence" value="ECO:0007669"/>
    <property type="project" value="UniProtKB-SubCell"/>
</dbReference>
<dbReference type="PANTHER" id="PTHR47538">
    <property type="entry name" value="PERILIPIN 4"/>
    <property type="match status" value="1"/>
</dbReference>
<keyword evidence="7" id="KW-0597">Phosphoprotein</keyword>
<dbReference type="PANTHER" id="PTHR47538:SF1">
    <property type="entry name" value="PERILIPIN-4"/>
    <property type="match status" value="1"/>
</dbReference>
<dbReference type="Gene3D" id="1.20.120.340">
    <property type="entry name" value="Flagellar protein FliS"/>
    <property type="match status" value="1"/>
</dbReference>
<evidence type="ECO:0000256" key="3">
    <source>
        <dbReference type="ARBA" id="ARBA00004502"/>
    </source>
</evidence>
<dbReference type="InterPro" id="IPR004279">
    <property type="entry name" value="Perilipin"/>
</dbReference>
<keyword evidence="9" id="KW-0677">Repeat</keyword>
<evidence type="ECO:0000256" key="4">
    <source>
        <dbReference type="ARBA" id="ARBA00006311"/>
    </source>
</evidence>
<dbReference type="Pfam" id="PF03036">
    <property type="entry name" value="Perilipin"/>
    <property type="match status" value="1"/>
</dbReference>
<dbReference type="EMBL" id="JAATJV010215371">
    <property type="protein sequence ID" value="MBZ3873986.1"/>
    <property type="molecule type" value="Genomic_DNA"/>
</dbReference>
<accession>A0AA41MLE1</accession>
<evidence type="ECO:0000256" key="8">
    <source>
        <dbReference type="ARBA" id="ARBA00022677"/>
    </source>
</evidence>
<comment type="function">
    <text evidence="11">May play a role in triacylglycerol packaging into adipocytes. May function as a coat protein involved in the biogenesis of lipid droplets.</text>
</comment>
<evidence type="ECO:0000256" key="5">
    <source>
        <dbReference type="ARBA" id="ARBA00022475"/>
    </source>
</evidence>
<evidence type="ECO:0000256" key="11">
    <source>
        <dbReference type="ARBA" id="ARBA00054496"/>
    </source>
</evidence>
<dbReference type="GO" id="GO:0005886">
    <property type="term" value="C:plasma membrane"/>
    <property type="evidence" value="ECO:0007669"/>
    <property type="project" value="UniProtKB-SubCell"/>
</dbReference>
<evidence type="ECO:0000256" key="6">
    <source>
        <dbReference type="ARBA" id="ARBA00022490"/>
    </source>
</evidence>
<dbReference type="Proteomes" id="UP001166674">
    <property type="component" value="Unassembled WGS sequence"/>
</dbReference>
<comment type="similarity">
    <text evidence="4">Belongs to the perilipin family.</text>
</comment>
<dbReference type="AlphaFoldDB" id="A0AA41MLE1"/>
<organism evidence="14 15">
    <name type="scientific">Sciurus carolinensis</name>
    <name type="common">Eastern gray squirrel</name>
    <dbReference type="NCBI Taxonomy" id="30640"/>
    <lineage>
        <taxon>Eukaryota</taxon>
        <taxon>Metazoa</taxon>
        <taxon>Chordata</taxon>
        <taxon>Craniata</taxon>
        <taxon>Vertebrata</taxon>
        <taxon>Euteleostomi</taxon>
        <taxon>Mammalia</taxon>
        <taxon>Eutheria</taxon>
        <taxon>Euarchontoglires</taxon>
        <taxon>Glires</taxon>
        <taxon>Rodentia</taxon>
        <taxon>Sciuromorpha</taxon>
        <taxon>Sciuridae</taxon>
        <taxon>Sciurinae</taxon>
        <taxon>Sciurini</taxon>
        <taxon>Sciurus</taxon>
    </lineage>
</organism>
<evidence type="ECO:0000313" key="15">
    <source>
        <dbReference type="Proteomes" id="UP001166674"/>
    </source>
</evidence>
<comment type="caution">
    <text evidence="14">The sequence shown here is derived from an EMBL/GenBank/DDBJ whole genome shotgun (WGS) entry which is preliminary data.</text>
</comment>
<keyword evidence="6" id="KW-0963">Cytoplasm</keyword>
<keyword evidence="8" id="KW-0551">Lipid droplet</keyword>
<evidence type="ECO:0000256" key="12">
    <source>
        <dbReference type="ARBA" id="ARBA00071187"/>
    </source>
</evidence>
<evidence type="ECO:0000256" key="13">
    <source>
        <dbReference type="ARBA" id="ARBA00083511"/>
    </source>
</evidence>
<evidence type="ECO:0000256" key="9">
    <source>
        <dbReference type="ARBA" id="ARBA00022737"/>
    </source>
</evidence>
<evidence type="ECO:0000256" key="7">
    <source>
        <dbReference type="ARBA" id="ARBA00022553"/>
    </source>
</evidence>
<keyword evidence="10" id="KW-0472">Membrane</keyword>
<comment type="subcellular location">
    <subcellularLocation>
        <location evidence="1">Cell membrane</location>
    </subcellularLocation>
    <subcellularLocation>
        <location evidence="2">Cytoplasm</location>
    </subcellularLocation>
    <subcellularLocation>
        <location evidence="3">Lipid droplet</location>
    </subcellularLocation>
</comment>